<evidence type="ECO:0000313" key="2">
    <source>
        <dbReference type="Proteomes" id="UP000243413"/>
    </source>
</evidence>
<proteinExistence type="predicted"/>
<name>A0A1H1SX76_9GAMM</name>
<dbReference type="AlphaFoldDB" id="A0A1H1SX76"/>
<reference evidence="2" key="1">
    <citation type="submission" date="2016-10" db="EMBL/GenBank/DDBJ databases">
        <authorList>
            <person name="Varghese N."/>
            <person name="Submissions S."/>
        </authorList>
    </citation>
    <scope>NUCLEOTIDE SEQUENCE [LARGE SCALE GENOMIC DNA]</scope>
    <source>
        <strain evidence="2">JCM 14963</strain>
    </source>
</reference>
<dbReference type="Pfam" id="PF06945">
    <property type="entry name" value="DUF1289"/>
    <property type="match status" value="1"/>
</dbReference>
<dbReference type="InterPro" id="IPR010710">
    <property type="entry name" value="DUF1289"/>
</dbReference>
<dbReference type="EMBL" id="LT629763">
    <property type="protein sequence ID" value="SDS52580.1"/>
    <property type="molecule type" value="Genomic_DNA"/>
</dbReference>
<dbReference type="RefSeq" id="WP_092286423.1">
    <property type="nucleotide sequence ID" value="NZ_LT629763.1"/>
</dbReference>
<gene>
    <name evidence="1" type="ORF">SAMN05216271_2115</name>
</gene>
<evidence type="ECO:0000313" key="1">
    <source>
        <dbReference type="EMBL" id="SDS52580.1"/>
    </source>
</evidence>
<organism evidence="1 2">
    <name type="scientific">Halopseudomonas sabulinigri</name>
    <dbReference type="NCBI Taxonomy" id="472181"/>
    <lineage>
        <taxon>Bacteria</taxon>
        <taxon>Pseudomonadati</taxon>
        <taxon>Pseudomonadota</taxon>
        <taxon>Gammaproteobacteria</taxon>
        <taxon>Pseudomonadales</taxon>
        <taxon>Pseudomonadaceae</taxon>
        <taxon>Halopseudomonas</taxon>
    </lineage>
</organism>
<dbReference type="Proteomes" id="UP000243413">
    <property type="component" value="Chromosome I"/>
</dbReference>
<evidence type="ECO:0008006" key="3">
    <source>
        <dbReference type="Google" id="ProtNLM"/>
    </source>
</evidence>
<accession>A0A1H1SX76</accession>
<protein>
    <recommendedName>
        <fullName evidence="3">DUF1289 domain-containing protein</fullName>
    </recommendedName>
</protein>
<dbReference type="STRING" id="472181.SAMN05216271_2115"/>
<sequence>MSERGRQPSPCVRQCCLDGDECLGCGRLMSEILQWANASDTQQLQIIALATERRARRQQRMAGR</sequence>